<accession>A0AA38HP87</accession>
<evidence type="ECO:0000313" key="2">
    <source>
        <dbReference type="EMBL" id="KAJ3641173.1"/>
    </source>
</evidence>
<dbReference type="PROSITE" id="PS50088">
    <property type="entry name" value="ANK_REPEAT"/>
    <property type="match status" value="1"/>
</dbReference>
<dbReference type="Gene3D" id="1.25.40.20">
    <property type="entry name" value="Ankyrin repeat-containing domain"/>
    <property type="match status" value="1"/>
</dbReference>
<name>A0AA38HP87_9CUCU</name>
<reference evidence="2" key="1">
    <citation type="journal article" date="2023" name="G3 (Bethesda)">
        <title>Whole genome assemblies of Zophobas morio and Tenebrio molitor.</title>
        <authorList>
            <person name="Kaur S."/>
            <person name="Stinson S.A."/>
            <person name="diCenzo G.C."/>
        </authorList>
    </citation>
    <scope>NUCLEOTIDE SEQUENCE</scope>
    <source>
        <strain evidence="2">QUZm001</strain>
    </source>
</reference>
<feature type="repeat" description="ANK" evidence="1">
    <location>
        <begin position="70"/>
        <end position="102"/>
    </location>
</feature>
<organism evidence="2 3">
    <name type="scientific">Zophobas morio</name>
    <dbReference type="NCBI Taxonomy" id="2755281"/>
    <lineage>
        <taxon>Eukaryota</taxon>
        <taxon>Metazoa</taxon>
        <taxon>Ecdysozoa</taxon>
        <taxon>Arthropoda</taxon>
        <taxon>Hexapoda</taxon>
        <taxon>Insecta</taxon>
        <taxon>Pterygota</taxon>
        <taxon>Neoptera</taxon>
        <taxon>Endopterygota</taxon>
        <taxon>Coleoptera</taxon>
        <taxon>Polyphaga</taxon>
        <taxon>Cucujiformia</taxon>
        <taxon>Tenebrionidae</taxon>
        <taxon>Zophobas</taxon>
    </lineage>
</organism>
<evidence type="ECO:0000256" key="1">
    <source>
        <dbReference type="PROSITE-ProRule" id="PRU00023"/>
    </source>
</evidence>
<dbReference type="InterPro" id="IPR002110">
    <property type="entry name" value="Ankyrin_rpt"/>
</dbReference>
<evidence type="ECO:0000313" key="3">
    <source>
        <dbReference type="Proteomes" id="UP001168821"/>
    </source>
</evidence>
<sequence>MFWVYLILNFRVVFTRNNKQNLNFSVLLVAYTTNTSKRSESIFTAGVESRDPSKGRFPPIGPWSPFRTLKNSFPLHSACEKGDLELICKLLYHGVDPNAPNSDGLLPIELLPCDENSDVALDILFPYSVEDGCSVSLHTMTVAMLQTSSYFRHLCSVAKEVTYDDTDLIFFRNKFRYLVKKHFFLFLDKFEHVVRAAIDEFFLYWMIIWPAGWDDVGEYAAVLDALVARGCLEELARPKTHLATEPKRIYEDEIWVAVPGTDIIIAQLIELFSSRFDEDEITKMILEMVSYGLRVTFHDLDFVYGRYGHNDLFRILLHMDVDDNVHWKNEVSVMVVLHFDPGLCLQDPEFIMLFEPSVSSSDLNLISVRANKDKALKYREFWACLEMQTRVREEDSCSTTGTDGIKKPKPVFYSLYYERDYRTGPKISLDAFFDYFNHEKVKEFCLSRCRRKKLIEKVKRMPTVSSLVELSRNVARSYIVHKFRAWSSRKFLTAVNALPVDNTTKSVLALDTKIY</sequence>
<dbReference type="Proteomes" id="UP001168821">
    <property type="component" value="Unassembled WGS sequence"/>
</dbReference>
<gene>
    <name evidence="2" type="ORF">Zmor_027690</name>
</gene>
<dbReference type="AlphaFoldDB" id="A0AA38HP87"/>
<dbReference type="Pfam" id="PF13857">
    <property type="entry name" value="Ank_5"/>
    <property type="match status" value="1"/>
</dbReference>
<dbReference type="PROSITE" id="PS50297">
    <property type="entry name" value="ANK_REP_REGION"/>
    <property type="match status" value="1"/>
</dbReference>
<keyword evidence="1" id="KW-0040">ANK repeat</keyword>
<proteinExistence type="predicted"/>
<keyword evidence="3" id="KW-1185">Reference proteome</keyword>
<comment type="caution">
    <text evidence="2">The sequence shown here is derived from an EMBL/GenBank/DDBJ whole genome shotgun (WGS) entry which is preliminary data.</text>
</comment>
<dbReference type="SUPFAM" id="SSF48403">
    <property type="entry name" value="Ankyrin repeat"/>
    <property type="match status" value="1"/>
</dbReference>
<dbReference type="EMBL" id="JALNTZ010000009">
    <property type="protein sequence ID" value="KAJ3641173.1"/>
    <property type="molecule type" value="Genomic_DNA"/>
</dbReference>
<dbReference type="InterPro" id="IPR036770">
    <property type="entry name" value="Ankyrin_rpt-contain_sf"/>
</dbReference>
<protein>
    <submittedName>
        <fullName evidence="2">Uncharacterized protein</fullName>
    </submittedName>
</protein>